<keyword evidence="8" id="KW-1133">Transmembrane helix</keyword>
<comment type="cofactor">
    <cofactor evidence="1">
        <name>Zn(2+)</name>
        <dbReference type="ChEBI" id="CHEBI:29105"/>
    </cofactor>
</comment>
<feature type="domain" description="Peptidase M13 N-terminal" evidence="10">
    <location>
        <begin position="248"/>
        <end position="415"/>
    </location>
</feature>
<evidence type="ECO:0000256" key="7">
    <source>
        <dbReference type="ARBA" id="ARBA00023049"/>
    </source>
</evidence>
<dbReference type="PROSITE" id="PS51885">
    <property type="entry name" value="NEPRILYSIN"/>
    <property type="match status" value="1"/>
</dbReference>
<feature type="transmembrane region" description="Helical" evidence="8">
    <location>
        <begin position="12"/>
        <end position="33"/>
    </location>
</feature>
<dbReference type="GO" id="GO:0004222">
    <property type="term" value="F:metalloendopeptidase activity"/>
    <property type="evidence" value="ECO:0007669"/>
    <property type="project" value="InterPro"/>
</dbReference>
<dbReference type="Gene3D" id="3.40.390.10">
    <property type="entry name" value="Collagenase (Catalytic Domain)"/>
    <property type="match status" value="2"/>
</dbReference>
<evidence type="ECO:0000256" key="2">
    <source>
        <dbReference type="ARBA" id="ARBA00007357"/>
    </source>
</evidence>
<evidence type="ECO:0000313" key="11">
    <source>
        <dbReference type="EMBL" id="EGT34292.1"/>
    </source>
</evidence>
<proteinExistence type="inferred from homology"/>
<dbReference type="EMBL" id="GL379912">
    <property type="protein sequence ID" value="EGT34292.1"/>
    <property type="molecule type" value="Genomic_DNA"/>
</dbReference>
<dbReference type="CDD" id="cd08662">
    <property type="entry name" value="M13"/>
    <property type="match status" value="1"/>
</dbReference>
<keyword evidence="8" id="KW-0812">Transmembrane</keyword>
<dbReference type="InterPro" id="IPR000718">
    <property type="entry name" value="Peptidase_M13"/>
</dbReference>
<dbReference type="GO" id="GO:0046872">
    <property type="term" value="F:metal ion binding"/>
    <property type="evidence" value="ECO:0007669"/>
    <property type="project" value="UniProtKB-KW"/>
</dbReference>
<dbReference type="InParanoid" id="G0NMV6"/>
<sequence length="678" mass="78495">MSASENKQVHWLFGVFISVIILLVALLTTGMILKYINKDPEIPTPEAQNASDVNMFSTRPITRPPIIIGAATQSIKISNSTVKTRNVCETPECIALAHHLHNFQDTSVDPCQNFYKSVCGKYNEHSSISGQSREKNKIVAQLVTEYLDKNLSTTSKSENAMKLYYQKCEELRTPNNTIRSKLYNEKLKGMYKMVSKIGKWPLFWRDFYYINEITLDQDTFDDYDDEIDDVFFEIENLYKKNKTSEESDDIDLSELQKHVPSVDFERIIKNYISPLRKDNIWKNIREKINSERVDYFLSETKNLESLLKTTSQKRLANFLIWNYLASEAYDIMEEEREMRKISCAQRVIGIFPLAALRIFVRNHFDKENLDIVSEMTEDFRRSFKEMIEESTWLSENTKKSALKKLKMIKKTIGYPKEMDVPGALDSFFEPLNLSPTDSYYVIQSKVKKFKIEQSMDFIASLLPIQSKPDVLTVNAFYRPNENSLTINIPRIDAPFFDSSYPVYAKIASLGTIIGHEMGHGFDPDGRKFDENGKKRNWWTPEDSAEYDRRAQCLVDQYDNYDDPDFGKNLNGTITIEEMVADIIGINTSWRAYKKIDLTNEPKIIGFEDYSMDKLFYRLSAVSSCKTRTKHSLKQQLESVHPTNSFRVNGLFSNMKSFAEAFNCPVGSPMNPKKKCELF</sequence>
<dbReference type="eggNOG" id="KOG3624">
    <property type="taxonomic scope" value="Eukaryota"/>
</dbReference>
<evidence type="ECO:0000256" key="5">
    <source>
        <dbReference type="ARBA" id="ARBA00022801"/>
    </source>
</evidence>
<dbReference type="Pfam" id="PF01431">
    <property type="entry name" value="Peptidase_M13"/>
    <property type="match status" value="1"/>
</dbReference>
<dbReference type="SUPFAM" id="SSF55486">
    <property type="entry name" value="Metalloproteases ('zincins'), catalytic domain"/>
    <property type="match status" value="1"/>
</dbReference>
<dbReference type="InterPro" id="IPR018497">
    <property type="entry name" value="Peptidase_M13_C"/>
</dbReference>
<dbReference type="InterPro" id="IPR024079">
    <property type="entry name" value="MetalloPept_cat_dom_sf"/>
</dbReference>
<name>G0NMV6_CAEBE</name>
<keyword evidence="12" id="KW-1185">Reference proteome</keyword>
<reference evidence="12" key="1">
    <citation type="submission" date="2011-07" db="EMBL/GenBank/DDBJ databases">
        <authorList>
            <consortium name="Caenorhabditis brenneri Sequencing and Analysis Consortium"/>
            <person name="Wilson R.K."/>
        </authorList>
    </citation>
    <scope>NUCLEOTIDE SEQUENCE [LARGE SCALE GENOMIC DNA]</scope>
    <source>
        <strain evidence="12">PB2801</strain>
    </source>
</reference>
<keyword evidence="5" id="KW-0378">Hydrolase</keyword>
<evidence type="ECO:0000259" key="10">
    <source>
        <dbReference type="Pfam" id="PF05649"/>
    </source>
</evidence>
<organism evidence="12">
    <name type="scientific">Caenorhabditis brenneri</name>
    <name type="common">Nematode worm</name>
    <dbReference type="NCBI Taxonomy" id="135651"/>
    <lineage>
        <taxon>Eukaryota</taxon>
        <taxon>Metazoa</taxon>
        <taxon>Ecdysozoa</taxon>
        <taxon>Nematoda</taxon>
        <taxon>Chromadorea</taxon>
        <taxon>Rhabditida</taxon>
        <taxon>Rhabditina</taxon>
        <taxon>Rhabditomorpha</taxon>
        <taxon>Rhabditoidea</taxon>
        <taxon>Rhabditidae</taxon>
        <taxon>Peloderinae</taxon>
        <taxon>Caenorhabditis</taxon>
    </lineage>
</organism>
<protein>
    <submittedName>
        <fullName evidence="11">Uncharacterized protein</fullName>
    </submittedName>
</protein>
<dbReference type="PANTHER" id="PTHR11733:SF7">
    <property type="entry name" value="NEPRILYSIN METALLOPEPTIDASE FAMILY-RELATED"/>
    <property type="match status" value="1"/>
</dbReference>
<comment type="similarity">
    <text evidence="2">Belongs to the peptidase M13 family.</text>
</comment>
<evidence type="ECO:0000256" key="3">
    <source>
        <dbReference type="ARBA" id="ARBA00022670"/>
    </source>
</evidence>
<evidence type="ECO:0000259" key="9">
    <source>
        <dbReference type="Pfam" id="PF01431"/>
    </source>
</evidence>
<gene>
    <name evidence="11" type="ORF">CAEBREN_32066</name>
</gene>
<dbReference type="GO" id="GO:0005886">
    <property type="term" value="C:plasma membrane"/>
    <property type="evidence" value="ECO:0007669"/>
    <property type="project" value="TreeGrafter"/>
</dbReference>
<dbReference type="AlphaFoldDB" id="G0NMV6"/>
<keyword evidence="8" id="KW-0472">Membrane</keyword>
<dbReference type="Proteomes" id="UP000008068">
    <property type="component" value="Unassembled WGS sequence"/>
</dbReference>
<keyword evidence="6" id="KW-0862">Zinc</keyword>
<dbReference type="Pfam" id="PF05649">
    <property type="entry name" value="Peptidase_M13_N"/>
    <property type="match status" value="1"/>
</dbReference>
<keyword evidence="4" id="KW-0479">Metal-binding</keyword>
<evidence type="ECO:0000256" key="1">
    <source>
        <dbReference type="ARBA" id="ARBA00001947"/>
    </source>
</evidence>
<dbReference type="HOGENOM" id="CLU_006187_5_0_1"/>
<accession>G0NMV6</accession>
<dbReference type="STRING" id="135651.G0NMV6"/>
<dbReference type="PANTHER" id="PTHR11733">
    <property type="entry name" value="ZINC METALLOPROTEASE FAMILY M13 NEPRILYSIN-RELATED"/>
    <property type="match status" value="1"/>
</dbReference>
<dbReference type="OrthoDB" id="6475849at2759"/>
<feature type="domain" description="Peptidase M13 C-terminal" evidence="9">
    <location>
        <begin position="474"/>
        <end position="677"/>
    </location>
</feature>
<evidence type="ECO:0000256" key="6">
    <source>
        <dbReference type="ARBA" id="ARBA00022833"/>
    </source>
</evidence>
<evidence type="ECO:0000313" key="12">
    <source>
        <dbReference type="Proteomes" id="UP000008068"/>
    </source>
</evidence>
<dbReference type="GO" id="GO:0016485">
    <property type="term" value="P:protein processing"/>
    <property type="evidence" value="ECO:0007669"/>
    <property type="project" value="TreeGrafter"/>
</dbReference>
<dbReference type="InterPro" id="IPR008753">
    <property type="entry name" value="Peptidase_M13_N"/>
</dbReference>
<evidence type="ECO:0000256" key="4">
    <source>
        <dbReference type="ARBA" id="ARBA00022723"/>
    </source>
</evidence>
<keyword evidence="3" id="KW-0645">Protease</keyword>
<keyword evidence="7" id="KW-0482">Metalloprotease</keyword>
<evidence type="ECO:0000256" key="8">
    <source>
        <dbReference type="SAM" id="Phobius"/>
    </source>
</evidence>